<evidence type="ECO:0000259" key="1">
    <source>
        <dbReference type="Pfam" id="PF12867"/>
    </source>
</evidence>
<reference evidence="2" key="1">
    <citation type="submission" date="2020-09" db="EMBL/GenBank/DDBJ databases">
        <title>A novel bacterium of genus Bacillus, isolated from South China Sea.</title>
        <authorList>
            <person name="Huang H."/>
            <person name="Mo K."/>
            <person name="Hu Y."/>
        </authorList>
    </citation>
    <scope>NUCLEOTIDE SEQUENCE</scope>
    <source>
        <strain evidence="2">IB182487</strain>
    </source>
</reference>
<dbReference type="AlphaFoldDB" id="A0A926NRD9"/>
<protein>
    <submittedName>
        <fullName evidence="2">DinB family protein</fullName>
    </submittedName>
</protein>
<dbReference type="SUPFAM" id="SSF109854">
    <property type="entry name" value="DinB/YfiT-like putative metalloenzymes"/>
    <property type="match status" value="1"/>
</dbReference>
<gene>
    <name evidence="2" type="ORF">IC621_20160</name>
</gene>
<accession>A0A926NRD9</accession>
<evidence type="ECO:0000313" key="2">
    <source>
        <dbReference type="EMBL" id="MBD1382521.1"/>
    </source>
</evidence>
<dbReference type="RefSeq" id="WP_191160797.1">
    <property type="nucleotide sequence ID" value="NZ_JACXAI010000032.1"/>
</dbReference>
<feature type="domain" description="DinB-like" evidence="1">
    <location>
        <begin position="33"/>
        <end position="164"/>
    </location>
</feature>
<evidence type="ECO:0000313" key="3">
    <source>
        <dbReference type="Proteomes" id="UP000626844"/>
    </source>
</evidence>
<dbReference type="Pfam" id="PF12867">
    <property type="entry name" value="DinB_2"/>
    <property type="match status" value="1"/>
</dbReference>
<comment type="caution">
    <text evidence="2">The sequence shown here is derived from an EMBL/GenBank/DDBJ whole genome shotgun (WGS) entry which is preliminary data.</text>
</comment>
<dbReference type="InterPro" id="IPR024775">
    <property type="entry name" value="DinB-like"/>
</dbReference>
<dbReference type="Proteomes" id="UP000626844">
    <property type="component" value="Unassembled WGS sequence"/>
</dbReference>
<proteinExistence type="predicted"/>
<name>A0A926NRD9_9BACI</name>
<dbReference type="EMBL" id="JACXAI010000032">
    <property type="protein sequence ID" value="MBD1382521.1"/>
    <property type="molecule type" value="Genomic_DNA"/>
</dbReference>
<keyword evidence="3" id="KW-1185">Reference proteome</keyword>
<dbReference type="InterPro" id="IPR034660">
    <property type="entry name" value="DinB/YfiT-like"/>
</dbReference>
<organism evidence="2 3">
    <name type="scientific">Metabacillus arenae</name>
    <dbReference type="NCBI Taxonomy" id="2771434"/>
    <lineage>
        <taxon>Bacteria</taxon>
        <taxon>Bacillati</taxon>
        <taxon>Bacillota</taxon>
        <taxon>Bacilli</taxon>
        <taxon>Bacillales</taxon>
        <taxon>Bacillaceae</taxon>
        <taxon>Metabacillus</taxon>
    </lineage>
</organism>
<sequence length="173" mass="19840">MLSKPNDNEFAPYYEEYINMVPEGGLLEILNDSLAETISLFKGISEQKSMYQYAPDKWTIKEVLGHMTDTEIIMCYRLLRIGRGDATPLTGFDEDTYVKAACFNDRTLENLLDSFIITRQATLNLIKSLRSGDWVNTGTANEQIATPRAIAYIIAGHEMHHRKILEERYLRRA</sequence>
<dbReference type="Gene3D" id="1.20.120.450">
    <property type="entry name" value="dinb family like domain"/>
    <property type="match status" value="1"/>
</dbReference>